<keyword evidence="2" id="KW-1185">Reference proteome</keyword>
<dbReference type="GeneID" id="40524939"/>
<sequence>MQDFFQSLLDADFISLTISAADILSEFNRRFNLLSDESLCDSEHSRLVNSTFLSQCKDELLLIRSLHGGILHKSVYMKIFEIVHRERVYQVYIKSLWNLMQKPMICYLLAKFYKDFINNGLFAVNNLDNERSSVSLCKLSTRYVIFIKNIVKPCSKVKITMTSGGYPRFQIYDTASESQRLQEFVSIFFTGFSISIFGRKTYFNGHIDSSQIDYGKMYNLVNQFNLIKNYINDNIEDLNIKIITLI</sequence>
<name>M1N1W1_9CLOS</name>
<proteinExistence type="predicted"/>
<accession>M1N1W1</accession>
<evidence type="ECO:0000313" key="1">
    <source>
        <dbReference type="EMBL" id="AGF73894.1"/>
    </source>
</evidence>
<dbReference type="KEGG" id="vg:40524939"/>
<reference evidence="1 2" key="1">
    <citation type="submission" date="2013-02" db="EMBL/GenBank/DDBJ databases">
        <title>Differentiation, distribution, and elimination of closteroviruses infecting Cordyline fruticosa (L.) in Hawaii.</title>
        <authorList>
            <person name="Melzer M.J."/>
        </authorList>
    </citation>
    <scope>NUCLEOTIDE SEQUENCE [LARGE SCALE GENOMIC DNA]</scope>
    <source>
        <strain evidence="1">SJ1</strain>
    </source>
</reference>
<dbReference type="EMBL" id="JQ599284">
    <property type="protein sequence ID" value="AGF73894.1"/>
    <property type="molecule type" value="Genomic_RNA"/>
</dbReference>
<dbReference type="RefSeq" id="YP_009664832.1">
    <property type="nucleotide sequence ID" value="NC_043108.1"/>
</dbReference>
<evidence type="ECO:0000313" key="2">
    <source>
        <dbReference type="Proteomes" id="UP000232757"/>
    </source>
</evidence>
<organism evidence="1 2">
    <name type="scientific">Cordyline virus 4</name>
    <dbReference type="NCBI Taxonomy" id="1177753"/>
    <lineage>
        <taxon>Viruses</taxon>
        <taxon>Riboviria</taxon>
        <taxon>Orthornavirae</taxon>
        <taxon>Kitrinoviricota</taxon>
        <taxon>Alsuviricetes</taxon>
        <taxon>Martellivirales</taxon>
        <taxon>Closteroviridae</taxon>
        <taxon>Velarivirus</taxon>
        <taxon>Velarivirus tetracordylinae</taxon>
    </lineage>
</organism>
<dbReference type="Proteomes" id="UP000232757">
    <property type="component" value="Segment"/>
</dbReference>
<protein>
    <submittedName>
        <fullName evidence="1">28.7 kDa protein</fullName>
    </submittedName>
</protein>